<feature type="transmembrane region" description="Helical" evidence="9">
    <location>
        <begin position="409"/>
        <end position="428"/>
    </location>
</feature>
<feature type="transmembrane region" description="Helical" evidence="9">
    <location>
        <begin position="133"/>
        <end position="153"/>
    </location>
</feature>
<protein>
    <submittedName>
        <fullName evidence="11">MFS transporter</fullName>
    </submittedName>
</protein>
<dbReference type="Gene3D" id="1.20.1720.10">
    <property type="entry name" value="Multidrug resistance protein D"/>
    <property type="match status" value="1"/>
</dbReference>
<evidence type="ECO:0000256" key="3">
    <source>
        <dbReference type="ARBA" id="ARBA00022475"/>
    </source>
</evidence>
<evidence type="ECO:0000256" key="7">
    <source>
        <dbReference type="ARBA" id="ARBA00023251"/>
    </source>
</evidence>
<evidence type="ECO:0000256" key="8">
    <source>
        <dbReference type="SAM" id="MobiDB-lite"/>
    </source>
</evidence>
<dbReference type="Proteomes" id="UP001577267">
    <property type="component" value="Unassembled WGS sequence"/>
</dbReference>
<feature type="transmembrane region" description="Helical" evidence="9">
    <location>
        <begin position="328"/>
        <end position="348"/>
    </location>
</feature>
<feature type="region of interest" description="Disordered" evidence="8">
    <location>
        <begin position="508"/>
        <end position="530"/>
    </location>
</feature>
<proteinExistence type="predicted"/>
<keyword evidence="7" id="KW-0046">Antibiotic resistance</keyword>
<organism evidence="11 12">
    <name type="scientific">Streptomyces carpaticus</name>
    <dbReference type="NCBI Taxonomy" id="285558"/>
    <lineage>
        <taxon>Bacteria</taxon>
        <taxon>Bacillati</taxon>
        <taxon>Actinomycetota</taxon>
        <taxon>Actinomycetes</taxon>
        <taxon>Kitasatosporales</taxon>
        <taxon>Streptomycetaceae</taxon>
        <taxon>Streptomyces</taxon>
    </lineage>
</organism>
<sequence length="530" mass="53979">MSSAKRWWILVTVSAGLLLISVDMTVLYTALPTLTEELSADASQKLWIINAYPLVMAGLLLGAGTLGDRVGHKRMFLIGLTLFGVASLLAAFAPSPGVLIGARAFLAVGAAAMMPATLSLIRITFDDERERGIAIGVWGTMSVFGMAMGPIVGGLLLEHFWWGSVFLINVPVVLVSLVAAALLAPGGSGNPDKPWDLLASVQIMAGLVGTVYAIKELTKPAPQPLHVVLALLVAAAGFWLFIRRQRGMAHPLIDFALLRDPRIMAGVAAAGLAMFADAGLQLVLTQRLQLVLGLSPLSAGLLVAAVAVGALPAGVIGGALLHRVGTRPLLVGGLLLTGTGALLTLGMTPGTVPFLGLDPDHSAWITPGLVVVGVGAGLAMTAASAAIISNAPKHRAGMAASVEEVSYELGSLSGVAILGSLLSALYTATVRLPEGAPESAREGLDQAIAAAGELPDGQGADALLTAAHQAFDHGYTATLLIATVVLVGGAALTARLLSRPAPAPVVTATPADEPAVSGTGHLVTKGDPTE</sequence>
<feature type="transmembrane region" description="Helical" evidence="9">
    <location>
        <begin position="7"/>
        <end position="31"/>
    </location>
</feature>
<dbReference type="PANTHER" id="PTHR42718:SF47">
    <property type="entry name" value="METHYL VIOLOGEN RESISTANCE PROTEIN SMVA"/>
    <property type="match status" value="1"/>
</dbReference>
<feature type="domain" description="Major facilitator superfamily (MFS) profile" evidence="10">
    <location>
        <begin position="9"/>
        <end position="501"/>
    </location>
</feature>
<dbReference type="Pfam" id="PF07690">
    <property type="entry name" value="MFS_1"/>
    <property type="match status" value="1"/>
</dbReference>
<keyword evidence="4 9" id="KW-0812">Transmembrane</keyword>
<comment type="subcellular location">
    <subcellularLocation>
        <location evidence="1">Cell membrane</location>
        <topology evidence="1">Multi-pass membrane protein</topology>
    </subcellularLocation>
</comment>
<dbReference type="SUPFAM" id="SSF103473">
    <property type="entry name" value="MFS general substrate transporter"/>
    <property type="match status" value="1"/>
</dbReference>
<keyword evidence="5 9" id="KW-1133">Transmembrane helix</keyword>
<gene>
    <name evidence="11" type="ORF">ACE11A_11655</name>
</gene>
<dbReference type="InterPro" id="IPR036259">
    <property type="entry name" value="MFS_trans_sf"/>
</dbReference>
<keyword evidence="6 9" id="KW-0472">Membrane</keyword>
<dbReference type="Gene3D" id="1.20.1250.20">
    <property type="entry name" value="MFS general substrate transporter like domains"/>
    <property type="match status" value="1"/>
</dbReference>
<keyword evidence="2" id="KW-0813">Transport</keyword>
<comment type="caution">
    <text evidence="11">The sequence shown here is derived from an EMBL/GenBank/DDBJ whole genome shotgun (WGS) entry which is preliminary data.</text>
</comment>
<evidence type="ECO:0000256" key="4">
    <source>
        <dbReference type="ARBA" id="ARBA00022692"/>
    </source>
</evidence>
<reference evidence="11 12" key="1">
    <citation type="submission" date="2024-09" db="EMBL/GenBank/DDBJ databases">
        <title>Draft genome sequence of multifaceted antimicrobials producing Streptomyces sp. strain FH1.</title>
        <authorList>
            <person name="Hassan F."/>
            <person name="Ali H."/>
            <person name="Hassan N."/>
            <person name="Nawaz A."/>
        </authorList>
    </citation>
    <scope>NUCLEOTIDE SEQUENCE [LARGE SCALE GENOMIC DNA]</scope>
    <source>
        <strain evidence="11 12">FH1</strain>
    </source>
</reference>
<dbReference type="InterPro" id="IPR020846">
    <property type="entry name" value="MFS_dom"/>
</dbReference>
<evidence type="ECO:0000256" key="6">
    <source>
        <dbReference type="ARBA" id="ARBA00023136"/>
    </source>
</evidence>
<accession>A0ABV4ZLK0</accession>
<feature type="transmembrane region" description="Helical" evidence="9">
    <location>
        <begin position="46"/>
        <end position="63"/>
    </location>
</feature>
<feature type="transmembrane region" description="Helical" evidence="9">
    <location>
        <begin position="100"/>
        <end position="121"/>
    </location>
</feature>
<feature type="transmembrane region" description="Helical" evidence="9">
    <location>
        <begin position="195"/>
        <end position="213"/>
    </location>
</feature>
<evidence type="ECO:0000256" key="2">
    <source>
        <dbReference type="ARBA" id="ARBA00022448"/>
    </source>
</evidence>
<feature type="transmembrane region" description="Helical" evidence="9">
    <location>
        <begin position="296"/>
        <end position="321"/>
    </location>
</feature>
<feature type="transmembrane region" description="Helical" evidence="9">
    <location>
        <begin position="75"/>
        <end position="94"/>
    </location>
</feature>
<name>A0ABV4ZLK0_9ACTN</name>
<evidence type="ECO:0000256" key="9">
    <source>
        <dbReference type="SAM" id="Phobius"/>
    </source>
</evidence>
<feature type="transmembrane region" description="Helical" evidence="9">
    <location>
        <begin position="225"/>
        <end position="242"/>
    </location>
</feature>
<dbReference type="RefSeq" id="WP_375062941.1">
    <property type="nucleotide sequence ID" value="NZ_JBHGBT010000008.1"/>
</dbReference>
<dbReference type="CDD" id="cd17321">
    <property type="entry name" value="MFS_MMR_MDR_like"/>
    <property type="match status" value="1"/>
</dbReference>
<dbReference type="PROSITE" id="PS50850">
    <property type="entry name" value="MFS"/>
    <property type="match status" value="1"/>
</dbReference>
<dbReference type="EMBL" id="JBHGBT010000008">
    <property type="protein sequence ID" value="MFB4195007.1"/>
    <property type="molecule type" value="Genomic_DNA"/>
</dbReference>
<evidence type="ECO:0000313" key="11">
    <source>
        <dbReference type="EMBL" id="MFB4195007.1"/>
    </source>
</evidence>
<dbReference type="InterPro" id="IPR011701">
    <property type="entry name" value="MFS"/>
</dbReference>
<feature type="transmembrane region" description="Helical" evidence="9">
    <location>
        <begin position="263"/>
        <end position="284"/>
    </location>
</feature>
<feature type="transmembrane region" description="Helical" evidence="9">
    <location>
        <begin position="159"/>
        <end position="183"/>
    </location>
</feature>
<evidence type="ECO:0000259" key="10">
    <source>
        <dbReference type="PROSITE" id="PS50850"/>
    </source>
</evidence>
<evidence type="ECO:0000256" key="1">
    <source>
        <dbReference type="ARBA" id="ARBA00004651"/>
    </source>
</evidence>
<evidence type="ECO:0000313" key="12">
    <source>
        <dbReference type="Proteomes" id="UP001577267"/>
    </source>
</evidence>
<evidence type="ECO:0000256" key="5">
    <source>
        <dbReference type="ARBA" id="ARBA00022989"/>
    </source>
</evidence>
<dbReference type="PANTHER" id="PTHR42718">
    <property type="entry name" value="MAJOR FACILITATOR SUPERFAMILY MULTIDRUG TRANSPORTER MFSC"/>
    <property type="match status" value="1"/>
</dbReference>
<dbReference type="PRINTS" id="PR01036">
    <property type="entry name" value="TCRTETB"/>
</dbReference>
<feature type="transmembrane region" description="Helical" evidence="9">
    <location>
        <begin position="474"/>
        <end position="494"/>
    </location>
</feature>
<keyword evidence="12" id="KW-1185">Reference proteome</keyword>
<feature type="transmembrane region" description="Helical" evidence="9">
    <location>
        <begin position="368"/>
        <end position="388"/>
    </location>
</feature>
<keyword evidence="3" id="KW-1003">Cell membrane</keyword>